<evidence type="ECO:0000313" key="2">
    <source>
        <dbReference type="Proteomes" id="UP000233469"/>
    </source>
</evidence>
<dbReference type="Proteomes" id="UP000233469">
    <property type="component" value="Unassembled WGS sequence"/>
</dbReference>
<comment type="caution">
    <text evidence="1">The sequence shown here is derived from an EMBL/GenBank/DDBJ whole genome shotgun (WGS) entry which is preliminary data.</text>
</comment>
<protein>
    <submittedName>
        <fullName evidence="1">Uncharacterized protein</fullName>
    </submittedName>
</protein>
<dbReference type="EMBL" id="LLXL01000673">
    <property type="protein sequence ID" value="PKK69915.1"/>
    <property type="molecule type" value="Genomic_DNA"/>
</dbReference>
<reference evidence="1 2" key="1">
    <citation type="submission" date="2016-04" db="EMBL/GenBank/DDBJ databases">
        <title>Genome analyses suggest a sexual origin of heterokaryosis in a supposedly ancient asexual fungus.</title>
        <authorList>
            <person name="Ropars J."/>
            <person name="Sedzielewska K."/>
            <person name="Noel J."/>
            <person name="Charron P."/>
            <person name="Farinelli L."/>
            <person name="Marton T."/>
            <person name="Kruger M."/>
            <person name="Pelin A."/>
            <person name="Brachmann A."/>
            <person name="Corradi N."/>
        </authorList>
    </citation>
    <scope>NUCLEOTIDE SEQUENCE [LARGE SCALE GENOMIC DNA]</scope>
    <source>
        <strain evidence="1 2">C2</strain>
    </source>
</reference>
<reference evidence="1 2" key="2">
    <citation type="submission" date="2017-10" db="EMBL/GenBank/DDBJ databases">
        <title>Extensive intraspecific genome diversity in a model arbuscular mycorrhizal fungus.</title>
        <authorList>
            <person name="Chen E.C.H."/>
            <person name="Morin E."/>
            <person name="Baudet D."/>
            <person name="Noel J."/>
            <person name="Ndikumana S."/>
            <person name="Charron P."/>
            <person name="St-Onge C."/>
            <person name="Giorgi J."/>
            <person name="Grigoriev I.V."/>
            <person name="Roux C."/>
            <person name="Martin F.M."/>
            <person name="Corradi N."/>
        </authorList>
    </citation>
    <scope>NUCLEOTIDE SEQUENCE [LARGE SCALE GENOMIC DNA]</scope>
    <source>
        <strain evidence="1 2">C2</strain>
    </source>
</reference>
<dbReference type="VEuPathDB" id="FungiDB:RhiirFUN_010656"/>
<dbReference type="VEuPathDB" id="FungiDB:FUN_006736"/>
<name>A0A2N1N7L6_9GLOM</name>
<organism evidence="1 2">
    <name type="scientific">Rhizophagus irregularis</name>
    <dbReference type="NCBI Taxonomy" id="588596"/>
    <lineage>
        <taxon>Eukaryota</taxon>
        <taxon>Fungi</taxon>
        <taxon>Fungi incertae sedis</taxon>
        <taxon>Mucoromycota</taxon>
        <taxon>Glomeromycotina</taxon>
        <taxon>Glomeromycetes</taxon>
        <taxon>Glomerales</taxon>
        <taxon>Glomeraceae</taxon>
        <taxon>Rhizophagus</taxon>
    </lineage>
</organism>
<evidence type="ECO:0000313" key="1">
    <source>
        <dbReference type="EMBL" id="PKK69915.1"/>
    </source>
</evidence>
<dbReference type="AlphaFoldDB" id="A0A2N1N7L6"/>
<accession>A0A2N1N7L6</accession>
<sequence>MTSRHHNKKSFLSQAKYDIQMRARVIEHIEKPLCMDTLKEILEKITKTLCMGTFKENKKRSMYVSLKFKYYKLCLLLKSGRTQTITKYYKLSLNNYSHQSVRTEIALEDKGIFEWGYILIYFNNENEMMNFYRTLLKGVMNYCPSFGDGTKYPEAWNNLPFKLYPVVSLYRSGCIRIQTHQKN</sequence>
<gene>
    <name evidence="1" type="ORF">RhiirC2_780372</name>
</gene>
<proteinExistence type="predicted"/>